<dbReference type="InterPro" id="IPR023408">
    <property type="entry name" value="MscS_beta-dom_sf"/>
</dbReference>
<evidence type="ECO:0000256" key="2">
    <source>
        <dbReference type="ARBA" id="ARBA00008017"/>
    </source>
</evidence>
<dbReference type="InterPro" id="IPR011014">
    <property type="entry name" value="MscS_channel_TM-2"/>
</dbReference>
<comment type="caution">
    <text evidence="11">The sequence shown here is derived from an EMBL/GenBank/DDBJ whole genome shotgun (WGS) entry which is preliminary data.</text>
</comment>
<dbReference type="InterPro" id="IPR049278">
    <property type="entry name" value="MS_channel_C"/>
</dbReference>
<evidence type="ECO:0000256" key="6">
    <source>
        <dbReference type="ARBA" id="ARBA00023136"/>
    </source>
</evidence>
<evidence type="ECO:0000259" key="10">
    <source>
        <dbReference type="Pfam" id="PF21088"/>
    </source>
</evidence>
<dbReference type="AlphaFoldDB" id="A0A2W5E6Y5"/>
<evidence type="ECO:0000313" key="12">
    <source>
        <dbReference type="Proteomes" id="UP000249633"/>
    </source>
</evidence>
<dbReference type="InterPro" id="IPR011066">
    <property type="entry name" value="MscS_channel_C_sf"/>
</dbReference>
<dbReference type="SUPFAM" id="SSF82689">
    <property type="entry name" value="Mechanosensitive channel protein MscS (YggB), C-terminal domain"/>
    <property type="match status" value="1"/>
</dbReference>
<dbReference type="GO" id="GO:0005886">
    <property type="term" value="C:plasma membrane"/>
    <property type="evidence" value="ECO:0007669"/>
    <property type="project" value="UniProtKB-SubCell"/>
</dbReference>
<evidence type="ECO:0000256" key="7">
    <source>
        <dbReference type="SAM" id="Phobius"/>
    </source>
</evidence>
<dbReference type="Proteomes" id="UP000249633">
    <property type="component" value="Unassembled WGS sequence"/>
</dbReference>
<dbReference type="InterPro" id="IPR006685">
    <property type="entry name" value="MscS_channel_2nd"/>
</dbReference>
<feature type="transmembrane region" description="Helical" evidence="7">
    <location>
        <begin position="73"/>
        <end position="94"/>
    </location>
</feature>
<keyword evidence="5 7" id="KW-1133">Transmembrane helix</keyword>
<feature type="transmembrane region" description="Helical" evidence="7">
    <location>
        <begin position="187"/>
        <end position="209"/>
    </location>
</feature>
<dbReference type="Gene3D" id="3.30.70.100">
    <property type="match status" value="1"/>
</dbReference>
<feature type="domain" description="Mechanosensitive ion channel MscS C-terminal" evidence="9">
    <location>
        <begin position="273"/>
        <end position="353"/>
    </location>
</feature>
<feature type="transmembrane region" description="Helical" evidence="7">
    <location>
        <begin position="156"/>
        <end position="175"/>
    </location>
</feature>
<comment type="similarity">
    <text evidence="2">Belongs to the MscS (TC 1.A.23) family.</text>
</comment>
<protein>
    <submittedName>
        <fullName evidence="11">Mechanosensitive ion channel protein</fullName>
    </submittedName>
</protein>
<dbReference type="InterPro" id="IPR049142">
    <property type="entry name" value="MS_channel_1st"/>
</dbReference>
<feature type="transmembrane region" description="Helical" evidence="7">
    <location>
        <begin position="114"/>
        <end position="135"/>
    </location>
</feature>
<sequence length="382" mass="40869">MFGRRIVDGALFPLLAMGFAFTARRLLPEWGLSPALFKLALPVLVSLAVIRLIARVLAAAWPQSALIKAVERLGSWLVWILAVLWATGLLPVILDELDDIEWKFGSVHLTARNLIEGGLTASIVLVTALWISSAIEAQLLRRESMDLSTRKIAANVIRSLLLFVGLLFALSAAGIDLTALGVLGGALGVGIGFGLQKLAANYVSGFVILAERSLRIGDMVKVDGFEGQVTDIKTRYTVIRSLGGKEAIVPNELLITQRVENSSLADTRVLLSTIVQVDYGCDIERVMASLTEAVGRVPRVMSSPGPAVQLSQFAADGLELTIYFWILDPENGSGGVRSEVNLAILRQLNALGVGIPYPQRVLHQAGAAVEGQVLPVAPQPAA</sequence>
<keyword evidence="3" id="KW-1003">Cell membrane</keyword>
<dbReference type="GO" id="GO:0008381">
    <property type="term" value="F:mechanosensitive monoatomic ion channel activity"/>
    <property type="evidence" value="ECO:0007669"/>
    <property type="project" value="UniProtKB-ARBA"/>
</dbReference>
<keyword evidence="6 7" id="KW-0472">Membrane</keyword>
<dbReference type="Pfam" id="PF21088">
    <property type="entry name" value="MS_channel_1st"/>
    <property type="match status" value="1"/>
</dbReference>
<proteinExistence type="inferred from homology"/>
<evidence type="ECO:0000259" key="8">
    <source>
        <dbReference type="Pfam" id="PF00924"/>
    </source>
</evidence>
<evidence type="ECO:0000256" key="1">
    <source>
        <dbReference type="ARBA" id="ARBA00004651"/>
    </source>
</evidence>
<dbReference type="Pfam" id="PF21082">
    <property type="entry name" value="MS_channel_3rd"/>
    <property type="match status" value="1"/>
</dbReference>
<evidence type="ECO:0000313" key="11">
    <source>
        <dbReference type="EMBL" id="PZP36830.1"/>
    </source>
</evidence>
<organism evidence="11 12">
    <name type="scientific">Roseateles depolymerans</name>
    <dbReference type="NCBI Taxonomy" id="76731"/>
    <lineage>
        <taxon>Bacteria</taxon>
        <taxon>Pseudomonadati</taxon>
        <taxon>Pseudomonadota</taxon>
        <taxon>Betaproteobacteria</taxon>
        <taxon>Burkholderiales</taxon>
        <taxon>Sphaerotilaceae</taxon>
        <taxon>Roseateles</taxon>
    </lineage>
</organism>
<evidence type="ECO:0000256" key="3">
    <source>
        <dbReference type="ARBA" id="ARBA00022475"/>
    </source>
</evidence>
<evidence type="ECO:0000256" key="5">
    <source>
        <dbReference type="ARBA" id="ARBA00022989"/>
    </source>
</evidence>
<feature type="transmembrane region" description="Helical" evidence="7">
    <location>
        <begin position="39"/>
        <end position="61"/>
    </location>
</feature>
<dbReference type="InterPro" id="IPR052702">
    <property type="entry name" value="MscS-like_channel"/>
</dbReference>
<dbReference type="InterPro" id="IPR010920">
    <property type="entry name" value="LSM_dom_sf"/>
</dbReference>
<dbReference type="SUPFAM" id="SSF50182">
    <property type="entry name" value="Sm-like ribonucleoproteins"/>
    <property type="match status" value="1"/>
</dbReference>
<dbReference type="PANTHER" id="PTHR30347">
    <property type="entry name" value="POTASSIUM CHANNEL RELATED"/>
    <property type="match status" value="1"/>
</dbReference>
<dbReference type="EMBL" id="QFOD01000001">
    <property type="protein sequence ID" value="PZP36830.1"/>
    <property type="molecule type" value="Genomic_DNA"/>
</dbReference>
<dbReference type="Gene3D" id="2.30.30.60">
    <property type="match status" value="1"/>
</dbReference>
<accession>A0A2W5E6Y5</accession>
<dbReference type="Gene3D" id="1.10.287.1260">
    <property type="match status" value="1"/>
</dbReference>
<feature type="transmembrane region" description="Helical" evidence="7">
    <location>
        <begin position="7"/>
        <end position="27"/>
    </location>
</feature>
<dbReference type="SUPFAM" id="SSF82861">
    <property type="entry name" value="Mechanosensitive channel protein MscS (YggB), transmembrane region"/>
    <property type="match status" value="1"/>
</dbReference>
<comment type="subcellular location">
    <subcellularLocation>
        <location evidence="1">Cell membrane</location>
        <topology evidence="1">Multi-pass membrane protein</topology>
    </subcellularLocation>
</comment>
<keyword evidence="4 7" id="KW-0812">Transmembrane</keyword>
<dbReference type="Pfam" id="PF00924">
    <property type="entry name" value="MS_channel_2nd"/>
    <property type="match status" value="1"/>
</dbReference>
<reference evidence="11 12" key="1">
    <citation type="submission" date="2017-08" db="EMBL/GenBank/DDBJ databases">
        <title>Infants hospitalized years apart are colonized by the same room-sourced microbial strains.</title>
        <authorList>
            <person name="Brooks B."/>
            <person name="Olm M.R."/>
            <person name="Firek B.A."/>
            <person name="Baker R."/>
            <person name="Thomas B.C."/>
            <person name="Morowitz M.J."/>
            <person name="Banfield J.F."/>
        </authorList>
    </citation>
    <scope>NUCLEOTIDE SEQUENCE [LARGE SCALE GENOMIC DNA]</scope>
    <source>
        <strain evidence="11">S2_012_000_R2_81</strain>
    </source>
</reference>
<gene>
    <name evidence="11" type="ORF">DI603_02105</name>
</gene>
<name>A0A2W5E6Y5_9BURK</name>
<evidence type="ECO:0000256" key="4">
    <source>
        <dbReference type="ARBA" id="ARBA00022692"/>
    </source>
</evidence>
<feature type="domain" description="Mechanosensitive ion channel MscS" evidence="8">
    <location>
        <begin position="198"/>
        <end position="263"/>
    </location>
</feature>
<evidence type="ECO:0000259" key="9">
    <source>
        <dbReference type="Pfam" id="PF21082"/>
    </source>
</evidence>
<dbReference type="PANTHER" id="PTHR30347:SF1">
    <property type="entry name" value="MECHANOSENSITIVE CHANNEL MSCK"/>
    <property type="match status" value="1"/>
</dbReference>
<feature type="domain" description="Mechanosensitive ion channel transmembrane helices 2/3" evidence="10">
    <location>
        <begin position="155"/>
        <end position="196"/>
    </location>
</feature>